<dbReference type="Proteomes" id="UP000007073">
    <property type="component" value="Chromosome"/>
</dbReference>
<keyword evidence="4" id="KW-1185">Reference proteome</keyword>
<dbReference type="EMBL" id="CP000148">
    <property type="protein sequence ID" value="ABB31772.1"/>
    <property type="molecule type" value="Genomic_DNA"/>
</dbReference>
<dbReference type="Pfam" id="PF18512">
    <property type="entry name" value="BssB_TutG"/>
    <property type="match status" value="1"/>
</dbReference>
<reference evidence="3 4" key="2">
    <citation type="journal article" date="2009" name="BMC Microbiol.">
        <title>The genome sequence of Geobacter metallireducens: features of metabolism, physiology and regulation common and dissimilar to Geobacter sulfurreducens.</title>
        <authorList>
            <person name="Aklujkar M."/>
            <person name="Krushkal J."/>
            <person name="DiBartolo G."/>
            <person name="Lapidus A."/>
            <person name="Land M.L."/>
            <person name="Lovley D.R."/>
        </authorList>
    </citation>
    <scope>NUCLEOTIDE SEQUENCE [LARGE SCALE GENOMIC DNA]</scope>
    <source>
        <strain evidence="4">ATCC 53774 / DSM 7210 / GS-15</strain>
    </source>
</reference>
<dbReference type="Gene3D" id="4.10.490.20">
    <property type="match status" value="1"/>
</dbReference>
<evidence type="ECO:0000259" key="2">
    <source>
        <dbReference type="Pfam" id="PF18512"/>
    </source>
</evidence>
<feature type="compositionally biased region" description="Polar residues" evidence="1">
    <location>
        <begin position="10"/>
        <end position="19"/>
    </location>
</feature>
<evidence type="ECO:0000313" key="4">
    <source>
        <dbReference type="Proteomes" id="UP000007073"/>
    </source>
</evidence>
<reference evidence="3 4" key="1">
    <citation type="submission" date="2005-10" db="EMBL/GenBank/DDBJ databases">
        <title>Complete sequence of Geobacter metallireducens GS-15.</title>
        <authorList>
            <consortium name="US DOE Joint Genome Institute"/>
            <person name="Copeland A."/>
            <person name="Lucas S."/>
            <person name="Lapidus A."/>
            <person name="Barry K."/>
            <person name="Detter J.C."/>
            <person name="Glavina T."/>
            <person name="Hammon N."/>
            <person name="Israni S."/>
            <person name="Pitluck S."/>
            <person name="Di Bartolo G."/>
            <person name="Chain P."/>
            <person name="Schmutz J."/>
            <person name="Larimer F."/>
            <person name="Land M."/>
            <person name="Kyrpides N."/>
            <person name="Ivanova N."/>
            <person name="Richardson P."/>
        </authorList>
    </citation>
    <scope>NUCLEOTIDE SEQUENCE [LARGE SCALE GENOMIC DNA]</scope>
    <source>
        <strain evidence="4">ATCC 53774 / DSM 7210 / GS-15</strain>
    </source>
</reference>
<gene>
    <name evidence="3" type="primary">bssB</name>
    <name evidence="3" type="ordered locus">Gmet_1538</name>
</gene>
<evidence type="ECO:0000313" key="3">
    <source>
        <dbReference type="EMBL" id="ABB31772.1"/>
    </source>
</evidence>
<name>Q39VF2_GEOMG</name>
<dbReference type="eggNOG" id="ENOG50334I0">
    <property type="taxonomic scope" value="Bacteria"/>
</dbReference>
<protein>
    <submittedName>
        <fullName evidence="3">(R)-benzylsuccinate synthase, beta subunit</fullName>
    </submittedName>
</protein>
<dbReference type="HOGENOM" id="CLU_2679661_0_0_7"/>
<sequence>MSPRGPGQEATVSATSNGNMMHEEPGTKKPCQSCKWQIADPTNPLRGQCTVNRNAMGGVWKRWVTDVNRMTCGKHEVGKLSFREHV</sequence>
<dbReference type="InterPro" id="IPR053760">
    <property type="entry name" value="BSS-like_sf"/>
</dbReference>
<evidence type="ECO:0000256" key="1">
    <source>
        <dbReference type="SAM" id="MobiDB-lite"/>
    </source>
</evidence>
<dbReference type="KEGG" id="gme:Gmet_1538"/>
<dbReference type="InterPro" id="IPR040565">
    <property type="entry name" value="BssB_TutG"/>
</dbReference>
<dbReference type="STRING" id="269799.Gmet_1538"/>
<accession>Q39VF2</accession>
<dbReference type="AlphaFoldDB" id="Q39VF2"/>
<proteinExistence type="predicted"/>
<organism evidence="3 4">
    <name type="scientific">Geobacter metallireducens (strain ATCC 53774 / DSM 7210 / GS-15)</name>
    <dbReference type="NCBI Taxonomy" id="269799"/>
    <lineage>
        <taxon>Bacteria</taxon>
        <taxon>Pseudomonadati</taxon>
        <taxon>Thermodesulfobacteriota</taxon>
        <taxon>Desulfuromonadia</taxon>
        <taxon>Geobacterales</taxon>
        <taxon>Geobacteraceae</taxon>
        <taxon>Geobacter</taxon>
    </lineage>
</organism>
<feature type="domain" description="Benzylsuccinate synthase beta subunit" evidence="2">
    <location>
        <begin position="21"/>
        <end position="86"/>
    </location>
</feature>
<feature type="region of interest" description="Disordered" evidence="1">
    <location>
        <begin position="1"/>
        <end position="31"/>
    </location>
</feature>